<reference evidence="3" key="1">
    <citation type="submission" date="2022-11" db="UniProtKB">
        <authorList>
            <consortium name="WormBaseParasite"/>
        </authorList>
    </citation>
    <scope>IDENTIFICATION</scope>
</reference>
<evidence type="ECO:0000256" key="1">
    <source>
        <dbReference type="SAM" id="MobiDB-lite"/>
    </source>
</evidence>
<organism evidence="2 3">
    <name type="scientific">Globodera rostochiensis</name>
    <name type="common">Golden nematode worm</name>
    <name type="synonym">Heterodera rostochiensis</name>
    <dbReference type="NCBI Taxonomy" id="31243"/>
    <lineage>
        <taxon>Eukaryota</taxon>
        <taxon>Metazoa</taxon>
        <taxon>Ecdysozoa</taxon>
        <taxon>Nematoda</taxon>
        <taxon>Chromadorea</taxon>
        <taxon>Rhabditida</taxon>
        <taxon>Tylenchina</taxon>
        <taxon>Tylenchomorpha</taxon>
        <taxon>Tylenchoidea</taxon>
        <taxon>Heteroderidae</taxon>
        <taxon>Heteroderinae</taxon>
        <taxon>Globodera</taxon>
    </lineage>
</organism>
<feature type="compositionally biased region" description="Low complexity" evidence="1">
    <location>
        <begin position="127"/>
        <end position="145"/>
    </location>
</feature>
<name>A0A914I487_GLORO</name>
<sequence length="163" mass="18767">MNYQNQTIAPVKSDDAQLWKLFRQKYVLTFKLCRDCSQTLFNSTKSNECNNNNNSNNRAFEEDGYGGVRVQFRLCKGCTLLNLTLSDFYAVPKNNNNNINNNNNNYSNNSGFYKNYKNQNQGFNNNYNTNNSCSTSNNNNSNDNYKTGDENVNSNFNNGWMNN</sequence>
<feature type="region of interest" description="Disordered" evidence="1">
    <location>
        <begin position="127"/>
        <end position="163"/>
    </location>
</feature>
<evidence type="ECO:0000313" key="3">
    <source>
        <dbReference type="WBParaSite" id="Gr19_v10_g6469.t1"/>
    </source>
</evidence>
<protein>
    <submittedName>
        <fullName evidence="3">Uncharacterized protein</fullName>
    </submittedName>
</protein>
<feature type="compositionally biased region" description="Polar residues" evidence="1">
    <location>
        <begin position="150"/>
        <end position="163"/>
    </location>
</feature>
<dbReference type="WBParaSite" id="Gr19_v10_g6469.t1">
    <property type="protein sequence ID" value="Gr19_v10_g6469.t1"/>
    <property type="gene ID" value="Gr19_v10_g6469"/>
</dbReference>
<dbReference type="AlphaFoldDB" id="A0A914I487"/>
<keyword evidence="2" id="KW-1185">Reference proteome</keyword>
<proteinExistence type="predicted"/>
<accession>A0A914I487</accession>
<dbReference type="Proteomes" id="UP000887572">
    <property type="component" value="Unplaced"/>
</dbReference>
<evidence type="ECO:0000313" key="2">
    <source>
        <dbReference type="Proteomes" id="UP000887572"/>
    </source>
</evidence>